<name>A0ACC0N171_RHOML</name>
<organism evidence="1 2">
    <name type="scientific">Rhododendron molle</name>
    <name type="common">Chinese azalea</name>
    <name type="synonym">Azalea mollis</name>
    <dbReference type="NCBI Taxonomy" id="49168"/>
    <lineage>
        <taxon>Eukaryota</taxon>
        <taxon>Viridiplantae</taxon>
        <taxon>Streptophyta</taxon>
        <taxon>Embryophyta</taxon>
        <taxon>Tracheophyta</taxon>
        <taxon>Spermatophyta</taxon>
        <taxon>Magnoliopsida</taxon>
        <taxon>eudicotyledons</taxon>
        <taxon>Gunneridae</taxon>
        <taxon>Pentapetalae</taxon>
        <taxon>asterids</taxon>
        <taxon>Ericales</taxon>
        <taxon>Ericaceae</taxon>
        <taxon>Ericoideae</taxon>
        <taxon>Rhodoreae</taxon>
        <taxon>Rhododendron</taxon>
    </lineage>
</organism>
<reference evidence="1" key="1">
    <citation type="submission" date="2022-02" db="EMBL/GenBank/DDBJ databases">
        <title>Plant Genome Project.</title>
        <authorList>
            <person name="Zhang R.-G."/>
        </authorList>
    </citation>
    <scope>NUCLEOTIDE SEQUENCE</scope>
    <source>
        <strain evidence="1">AT1</strain>
    </source>
</reference>
<dbReference type="Proteomes" id="UP001062846">
    <property type="component" value="Chromosome 7"/>
</dbReference>
<evidence type="ECO:0000313" key="2">
    <source>
        <dbReference type="Proteomes" id="UP001062846"/>
    </source>
</evidence>
<keyword evidence="2" id="KW-1185">Reference proteome</keyword>
<evidence type="ECO:0000313" key="1">
    <source>
        <dbReference type="EMBL" id="KAI8546591.1"/>
    </source>
</evidence>
<sequence>MHGKLLTNHHRMIRGANVWNHLPSVHGPQTNNLEEWRNWLHTNINHSSAQSGVILLKCLL</sequence>
<comment type="caution">
    <text evidence="1">The sequence shown here is derived from an EMBL/GenBank/DDBJ whole genome shotgun (WGS) entry which is preliminary data.</text>
</comment>
<gene>
    <name evidence="1" type="ORF">RHMOL_Rhmol07G0130900</name>
</gene>
<protein>
    <submittedName>
        <fullName evidence="1">Uncharacterized protein</fullName>
    </submittedName>
</protein>
<proteinExistence type="predicted"/>
<dbReference type="EMBL" id="CM046394">
    <property type="protein sequence ID" value="KAI8546591.1"/>
    <property type="molecule type" value="Genomic_DNA"/>
</dbReference>
<accession>A0ACC0N171</accession>